<dbReference type="InterPro" id="IPR010995">
    <property type="entry name" value="DNA_repair_Rad51/TF_NusA_a-hlx"/>
</dbReference>
<dbReference type="GO" id="GO:0005829">
    <property type="term" value="C:cytosol"/>
    <property type="evidence" value="ECO:0007669"/>
    <property type="project" value="TreeGrafter"/>
</dbReference>
<dbReference type="GO" id="GO:0000166">
    <property type="term" value="F:nucleotide binding"/>
    <property type="evidence" value="ECO:0007669"/>
    <property type="project" value="InterPro"/>
</dbReference>
<feature type="non-terminal residue" evidence="8">
    <location>
        <position position="1"/>
    </location>
</feature>
<dbReference type="SUPFAM" id="SSF54814">
    <property type="entry name" value="Prokaryotic type KH domain (KH-domain type II)"/>
    <property type="match status" value="1"/>
</dbReference>
<proteinExistence type="predicted"/>
<keyword evidence="1" id="KW-0806">Transcription termination</keyword>
<dbReference type="GO" id="GO:0031564">
    <property type="term" value="P:transcription antitermination"/>
    <property type="evidence" value="ECO:0007669"/>
    <property type="project" value="UniProtKB-KW"/>
</dbReference>
<reference evidence="8" key="2">
    <citation type="journal article" date="2014" name="ISME J.">
        <title>Microbial stratification in low pH oxic and suboxic macroscopic growths along an acid mine drainage.</title>
        <authorList>
            <person name="Mendez-Garcia C."/>
            <person name="Mesa V."/>
            <person name="Sprenger R.R."/>
            <person name="Richter M."/>
            <person name="Diez M.S."/>
            <person name="Solano J."/>
            <person name="Bargiela R."/>
            <person name="Golyshina O.V."/>
            <person name="Manteca A."/>
            <person name="Ramos J.L."/>
            <person name="Gallego J.R."/>
            <person name="Llorente I."/>
            <person name="Martins Dos Santos V.A."/>
            <person name="Jensen O.N."/>
            <person name="Pelaez A.I."/>
            <person name="Sanchez J."/>
            <person name="Ferrer M."/>
        </authorList>
    </citation>
    <scope>NUCLEOTIDE SEQUENCE</scope>
</reference>
<keyword evidence="2" id="KW-0963">Cytoplasm</keyword>
<evidence type="ECO:0000256" key="1">
    <source>
        <dbReference type="ARBA" id="ARBA00022472"/>
    </source>
</evidence>
<evidence type="ECO:0000256" key="5">
    <source>
        <dbReference type="ARBA" id="ARBA00023015"/>
    </source>
</evidence>
<evidence type="ECO:0000259" key="7">
    <source>
        <dbReference type="SMART" id="SM00322"/>
    </source>
</evidence>
<dbReference type="PROSITE" id="PS50084">
    <property type="entry name" value="KH_TYPE_1"/>
    <property type="match status" value="1"/>
</dbReference>
<dbReference type="FunFam" id="3.30.300.20:FF:000005">
    <property type="entry name" value="Transcription termination/antitermination protein NusA"/>
    <property type="match status" value="1"/>
</dbReference>
<dbReference type="EMBL" id="AUZX01008717">
    <property type="protein sequence ID" value="EQD54740.1"/>
    <property type="molecule type" value="Genomic_DNA"/>
</dbReference>
<dbReference type="InterPro" id="IPR010214">
    <property type="entry name" value="Tscrpt_termin_fac_NusA_C_rpt"/>
</dbReference>
<evidence type="ECO:0000256" key="2">
    <source>
        <dbReference type="ARBA" id="ARBA00022490"/>
    </source>
</evidence>
<keyword evidence="8" id="KW-0251">Elongation factor</keyword>
<dbReference type="InterPro" id="IPR015946">
    <property type="entry name" value="KH_dom-like_a/b"/>
</dbReference>
<dbReference type="PANTHER" id="PTHR22648:SF0">
    <property type="entry name" value="TRANSCRIPTION TERMINATION_ANTITERMINATION PROTEIN NUSA"/>
    <property type="match status" value="1"/>
</dbReference>
<accession>T1BLB0</accession>
<reference evidence="8" key="1">
    <citation type="submission" date="2013-08" db="EMBL/GenBank/DDBJ databases">
        <authorList>
            <person name="Mendez C."/>
            <person name="Richter M."/>
            <person name="Ferrer M."/>
            <person name="Sanchez J."/>
        </authorList>
    </citation>
    <scope>NUCLEOTIDE SEQUENCE</scope>
</reference>
<keyword evidence="3" id="KW-0889">Transcription antitermination</keyword>
<keyword evidence="6" id="KW-0804">Transcription</keyword>
<dbReference type="SUPFAM" id="SSF47794">
    <property type="entry name" value="Rad51 N-terminal domain-like"/>
    <property type="match status" value="1"/>
</dbReference>
<dbReference type="Gene3D" id="1.10.150.20">
    <property type="entry name" value="5' to 3' exonuclease, C-terminal subdomain"/>
    <property type="match status" value="1"/>
</dbReference>
<protein>
    <submittedName>
        <fullName evidence="8">Transcription elongation factor NusA</fullName>
    </submittedName>
</protein>
<dbReference type="InterPro" id="IPR058582">
    <property type="entry name" value="KH_NusA_2nd"/>
</dbReference>
<evidence type="ECO:0000313" key="8">
    <source>
        <dbReference type="EMBL" id="EQD54740.1"/>
    </source>
</evidence>
<dbReference type="InterPro" id="IPR030842">
    <property type="entry name" value="TF_NusA_bacterial"/>
</dbReference>
<sequence>LSIVVDEDAHSMDIAVAEDKLSQAIGRGGQNIRLASQLTGWELNVMTESDAEAKSETESKSLVQLFMKQLDVDEDVATILAQEGFSTIEEIAYVPQGELASIAEFDAGIVKELRNRARDVLLTQAIASEESLDQSMPADDLLLLEGMSPDLALALARRRGAHARGSRRAVDR</sequence>
<evidence type="ECO:0000256" key="3">
    <source>
        <dbReference type="ARBA" id="ARBA00022814"/>
    </source>
</evidence>
<comment type="caution">
    <text evidence="8">The sequence shown here is derived from an EMBL/GenBank/DDBJ whole genome shotgun (WGS) entry which is preliminary data.</text>
</comment>
<dbReference type="PANTHER" id="PTHR22648">
    <property type="entry name" value="TRANSCRIPTION TERMINATION FACTOR NUSA"/>
    <property type="match status" value="1"/>
</dbReference>
<dbReference type="SMART" id="SM00322">
    <property type="entry name" value="KH"/>
    <property type="match status" value="1"/>
</dbReference>
<keyword evidence="8" id="KW-0648">Protein biosynthesis</keyword>
<dbReference type="InterPro" id="IPR004087">
    <property type="entry name" value="KH_dom"/>
</dbReference>
<dbReference type="AlphaFoldDB" id="T1BLB0"/>
<dbReference type="GO" id="GO:0003746">
    <property type="term" value="F:translation elongation factor activity"/>
    <property type="evidence" value="ECO:0007669"/>
    <property type="project" value="UniProtKB-KW"/>
</dbReference>
<dbReference type="CDD" id="cd22529">
    <property type="entry name" value="KH-II_NusA_rpt2"/>
    <property type="match status" value="1"/>
</dbReference>
<dbReference type="Gene3D" id="3.30.300.20">
    <property type="match status" value="1"/>
</dbReference>
<evidence type="ECO:0000256" key="4">
    <source>
        <dbReference type="ARBA" id="ARBA00022884"/>
    </source>
</evidence>
<organism evidence="8">
    <name type="scientific">mine drainage metagenome</name>
    <dbReference type="NCBI Taxonomy" id="410659"/>
    <lineage>
        <taxon>unclassified sequences</taxon>
        <taxon>metagenomes</taxon>
        <taxon>ecological metagenomes</taxon>
    </lineage>
</organism>
<dbReference type="InterPro" id="IPR009019">
    <property type="entry name" value="KH_sf_prok-type"/>
</dbReference>
<gene>
    <name evidence="8" type="ORF">B1A_12077</name>
</gene>
<dbReference type="NCBIfam" id="TIGR01954">
    <property type="entry name" value="nusA_Cterm_rpt"/>
    <property type="match status" value="1"/>
</dbReference>
<feature type="domain" description="K Homology" evidence="7">
    <location>
        <begin position="8"/>
        <end position="84"/>
    </location>
</feature>
<keyword evidence="4" id="KW-0694">RNA-binding</keyword>
<keyword evidence="5" id="KW-0805">Transcription regulation</keyword>
<dbReference type="GO" id="GO:0006353">
    <property type="term" value="P:DNA-templated transcription termination"/>
    <property type="evidence" value="ECO:0007669"/>
    <property type="project" value="UniProtKB-KW"/>
</dbReference>
<dbReference type="Pfam" id="PF26594">
    <property type="entry name" value="KH_NusA_2nd"/>
    <property type="match status" value="1"/>
</dbReference>
<dbReference type="GO" id="GO:0003723">
    <property type="term" value="F:RNA binding"/>
    <property type="evidence" value="ECO:0007669"/>
    <property type="project" value="UniProtKB-KW"/>
</dbReference>
<name>T1BLB0_9ZZZZ</name>
<evidence type="ECO:0000256" key="6">
    <source>
        <dbReference type="ARBA" id="ARBA00023163"/>
    </source>
</evidence>